<evidence type="ECO:0008006" key="3">
    <source>
        <dbReference type="Google" id="ProtNLM"/>
    </source>
</evidence>
<accession>A0AA41QYU7</accession>
<proteinExistence type="predicted"/>
<reference evidence="1" key="1">
    <citation type="submission" date="2022-03" db="EMBL/GenBank/DDBJ databases">
        <title>Cryobacterium sp. nov. strain ZS14-85, isolated from Antarctic soil.</title>
        <authorList>
            <person name="Li J."/>
            <person name="Niu G."/>
        </authorList>
    </citation>
    <scope>NUCLEOTIDE SEQUENCE</scope>
    <source>
        <strain evidence="1">ZS14-85</strain>
    </source>
</reference>
<dbReference type="EMBL" id="JALGAR010000006">
    <property type="protein sequence ID" value="MCI4659654.1"/>
    <property type="molecule type" value="Genomic_DNA"/>
</dbReference>
<dbReference type="Proteomes" id="UP001165341">
    <property type="component" value="Unassembled WGS sequence"/>
</dbReference>
<dbReference type="AlphaFoldDB" id="A0AA41QYU7"/>
<name>A0AA41QYU7_9MICO</name>
<comment type="caution">
    <text evidence="1">The sequence shown here is derived from an EMBL/GenBank/DDBJ whole genome shotgun (WGS) entry which is preliminary data.</text>
</comment>
<organism evidence="1 2">
    <name type="scientific">Cryobacterium zhongshanensis</name>
    <dbReference type="NCBI Taxonomy" id="2928153"/>
    <lineage>
        <taxon>Bacteria</taxon>
        <taxon>Bacillati</taxon>
        <taxon>Actinomycetota</taxon>
        <taxon>Actinomycetes</taxon>
        <taxon>Micrococcales</taxon>
        <taxon>Microbacteriaceae</taxon>
        <taxon>Cryobacterium</taxon>
    </lineage>
</organism>
<evidence type="ECO:0000313" key="2">
    <source>
        <dbReference type="Proteomes" id="UP001165341"/>
    </source>
</evidence>
<protein>
    <recommendedName>
        <fullName evidence="3">DUF1918 domain-containing protein</fullName>
    </recommendedName>
</protein>
<gene>
    <name evidence="1" type="ORF">MQH31_17760</name>
</gene>
<sequence>MSTKNSPSHVFANGDRVTWQESRQYGGDGPILSGVVSTVHPPDDDHPGGGEYSLSLDNGDSVLAWREEIVPEDPDAAMGICSKA</sequence>
<keyword evidence="2" id="KW-1185">Reference proteome</keyword>
<dbReference type="RefSeq" id="WP_243013145.1">
    <property type="nucleotide sequence ID" value="NZ_JALGAR010000006.1"/>
</dbReference>
<evidence type="ECO:0000313" key="1">
    <source>
        <dbReference type="EMBL" id="MCI4659654.1"/>
    </source>
</evidence>